<evidence type="ECO:0000259" key="8">
    <source>
        <dbReference type="Pfam" id="PF05140"/>
    </source>
</evidence>
<feature type="transmembrane region" description="Helical" evidence="6">
    <location>
        <begin position="572"/>
        <end position="591"/>
    </location>
</feature>
<proteinExistence type="predicted"/>
<evidence type="ECO:0000259" key="7">
    <source>
        <dbReference type="Pfam" id="PF01578"/>
    </source>
</evidence>
<dbReference type="GO" id="GO:0005886">
    <property type="term" value="C:plasma membrane"/>
    <property type="evidence" value="ECO:0007669"/>
    <property type="project" value="TreeGrafter"/>
</dbReference>
<dbReference type="InterPro" id="IPR002541">
    <property type="entry name" value="Cyt_c_assembly"/>
</dbReference>
<keyword evidence="5 6" id="KW-0472">Membrane</keyword>
<keyword evidence="11" id="KW-1185">Reference proteome</keyword>
<dbReference type="PANTHER" id="PTHR30071:SF1">
    <property type="entry name" value="CYTOCHROME B_B6 PROTEIN-RELATED"/>
    <property type="match status" value="1"/>
</dbReference>
<feature type="transmembrane region" description="Helical" evidence="6">
    <location>
        <begin position="656"/>
        <end position="678"/>
    </location>
</feature>
<comment type="subcellular location">
    <subcellularLocation>
        <location evidence="1">Membrane</location>
        <topology evidence="1">Multi-pass membrane protein</topology>
    </subcellularLocation>
</comment>
<evidence type="ECO:0000313" key="10">
    <source>
        <dbReference type="EMBL" id="MDN0025551.1"/>
    </source>
</evidence>
<dbReference type="Proteomes" id="UP001167831">
    <property type="component" value="Unassembled WGS sequence"/>
</dbReference>
<keyword evidence="4 6" id="KW-1133">Transmembrane helix</keyword>
<evidence type="ECO:0000313" key="12">
    <source>
        <dbReference type="Proteomes" id="UP001168478"/>
    </source>
</evidence>
<protein>
    <submittedName>
        <fullName evidence="10">Cytochrome c biogenesis protein CcsA</fullName>
    </submittedName>
</protein>
<dbReference type="RefSeq" id="WP_289825320.1">
    <property type="nucleotide sequence ID" value="NZ_JAUEIE010000006.1"/>
</dbReference>
<feature type="transmembrane region" description="Helical" evidence="6">
    <location>
        <begin position="515"/>
        <end position="539"/>
    </location>
</feature>
<feature type="transmembrane region" description="Helical" evidence="6">
    <location>
        <begin position="690"/>
        <end position="708"/>
    </location>
</feature>
<feature type="transmembrane region" description="Helical" evidence="6">
    <location>
        <begin position="551"/>
        <end position="567"/>
    </location>
</feature>
<reference evidence="10" key="2">
    <citation type="submission" date="2023-08" db="EMBL/GenBank/DDBJ databases">
        <title>Identification and characterization of horizontal gene transfer across gut microbiota members of farm animals based on homology search.</title>
        <authorList>
            <person name="Schwarzerova J."/>
            <person name="Nykrynova M."/>
            <person name="Jureckova K."/>
            <person name="Cejkova D."/>
            <person name="Rychlik I."/>
        </authorList>
    </citation>
    <scope>NUCLEOTIDE SEQUENCE</scope>
    <source>
        <strain evidence="10">ET15</strain>
        <strain evidence="9">ET37</strain>
    </source>
</reference>
<feature type="transmembrane region" description="Helical" evidence="6">
    <location>
        <begin position="234"/>
        <end position="253"/>
    </location>
</feature>
<sequence length="747" mass="84046">MKKTTIILYIFIIATMAAATIIEHYHGSSFVSRHIYGSWWFSAAWAVMVALAAAWIARRKVRLPSVLTLHLSFAVILAGALLTHLSAEEGTLHLRQGVTADRYSRQTDTGNTVETEMPFSVRLDSFRIQYHEGTTAVADYLTYFTVTDRQGGHKTAASVSMNNIFCYGHTRFCQAGYDSDMLGSRLSVSRDPYGITVSYTGYALLLISFLWMLADPKGSYRRIVRMLTQKRSRLAAAALFLTVMPAYAAPHTLPKDVADRFGRLLILHNDRICPLNTFAVDFTKKIYGKASYKGLTPEQVVTGWIFWGDEWSDEPFIRIKGGEMRETLALPGHVSLNRFFNRDMGGYVIGPYVQEYLWGQHDEFHRQIADTDERVRLIMELRRGTLLKMFPLADGGKVTWHSPTSAIPDTAPHDRKLYIQNVFSLLYTHAKAGEYARMNDIISKTSRFQQKNGGGSLPSLMQTRAEMIYNKVPFATILFMLNLSVGLVTMILAIRRLCSDTAYCRRRNRTDRVTFALTAATTATSFAALTACLALRWVISGTAPMSDGYETMLLAAWLVMLLCLMFCRRIPFLLPCGLLSSGMFLLVSHINSMDPQISHIMPVLNSPLLCIHVSVIMTGFAMLSLTFVCGVTAIILHLTRRGSQHQEHMLRLMSQLFLYPALAALAIGIFTGAVWAGVSWGRYWSWDPKEVWALITLMVYAIAVHGGSMQWLRSPMRYHIFITAAFLCIIMTYFGVNYFLGGMHSYA</sequence>
<evidence type="ECO:0000256" key="1">
    <source>
        <dbReference type="ARBA" id="ARBA00004141"/>
    </source>
</evidence>
<dbReference type="InterPro" id="IPR007816">
    <property type="entry name" value="ResB-like_domain"/>
</dbReference>
<feature type="transmembrane region" description="Helical" evidence="6">
    <location>
        <begin position="472"/>
        <end position="494"/>
    </location>
</feature>
<evidence type="ECO:0000313" key="11">
    <source>
        <dbReference type="Proteomes" id="UP001167831"/>
    </source>
</evidence>
<feature type="transmembrane region" description="Helical" evidence="6">
    <location>
        <begin position="720"/>
        <end position="740"/>
    </location>
</feature>
<organism evidence="10 12">
    <name type="scientific">Leyella lascolaii</name>
    <dbReference type="NCBI Taxonomy" id="1776379"/>
    <lineage>
        <taxon>Bacteria</taxon>
        <taxon>Pseudomonadati</taxon>
        <taxon>Bacteroidota</taxon>
        <taxon>Bacteroidia</taxon>
        <taxon>Bacteroidales</taxon>
        <taxon>Prevotellaceae</taxon>
        <taxon>Leyella</taxon>
    </lineage>
</organism>
<dbReference type="Pfam" id="PF05140">
    <property type="entry name" value="ResB"/>
    <property type="match status" value="1"/>
</dbReference>
<dbReference type="Proteomes" id="UP001168478">
    <property type="component" value="Unassembled WGS sequence"/>
</dbReference>
<gene>
    <name evidence="10" type="primary">ccsA</name>
    <name evidence="9" type="ORF">QVN81_07180</name>
    <name evidence="10" type="ORF">QVN84_08485</name>
</gene>
<dbReference type="InterPro" id="IPR045062">
    <property type="entry name" value="Cyt_c_biogenesis_CcsA/CcmC"/>
</dbReference>
<evidence type="ECO:0000256" key="5">
    <source>
        <dbReference type="ARBA" id="ARBA00023136"/>
    </source>
</evidence>
<dbReference type="AlphaFoldDB" id="A0AAW7JNC7"/>
<evidence type="ECO:0000256" key="3">
    <source>
        <dbReference type="ARBA" id="ARBA00022748"/>
    </source>
</evidence>
<feature type="transmembrane region" description="Helical" evidence="6">
    <location>
        <begin position="38"/>
        <end position="57"/>
    </location>
</feature>
<feature type="transmembrane region" description="Helical" evidence="6">
    <location>
        <begin position="7"/>
        <end position="26"/>
    </location>
</feature>
<dbReference type="GO" id="GO:0020037">
    <property type="term" value="F:heme binding"/>
    <property type="evidence" value="ECO:0007669"/>
    <property type="project" value="InterPro"/>
</dbReference>
<feature type="domain" description="Cytochrome c assembly protein" evidence="7">
    <location>
        <begin position="546"/>
        <end position="744"/>
    </location>
</feature>
<evidence type="ECO:0000256" key="4">
    <source>
        <dbReference type="ARBA" id="ARBA00022989"/>
    </source>
</evidence>
<feature type="transmembrane region" description="Helical" evidence="6">
    <location>
        <begin position="69"/>
        <end position="87"/>
    </location>
</feature>
<dbReference type="EMBL" id="JAUEIF010000007">
    <property type="protein sequence ID" value="MDN0025551.1"/>
    <property type="molecule type" value="Genomic_DNA"/>
</dbReference>
<reference evidence="10" key="1">
    <citation type="submission" date="2023-06" db="EMBL/GenBank/DDBJ databases">
        <authorList>
            <person name="Zeman M."/>
            <person name="Kubasova T."/>
            <person name="Jahodarova E."/>
            <person name="Nykrynova M."/>
            <person name="Rychlik I."/>
        </authorList>
    </citation>
    <scope>NUCLEOTIDE SEQUENCE</scope>
    <source>
        <strain evidence="10">ET15</strain>
        <strain evidence="9">ET37</strain>
    </source>
</reference>
<evidence type="ECO:0000256" key="6">
    <source>
        <dbReference type="SAM" id="Phobius"/>
    </source>
</evidence>
<dbReference type="EMBL" id="JAUEIE010000006">
    <property type="protein sequence ID" value="MDN0022798.1"/>
    <property type="molecule type" value="Genomic_DNA"/>
</dbReference>
<dbReference type="PANTHER" id="PTHR30071">
    <property type="entry name" value="HEME EXPORTER PROTEIN C"/>
    <property type="match status" value="1"/>
</dbReference>
<comment type="caution">
    <text evidence="10">The sequence shown here is derived from an EMBL/GenBank/DDBJ whole genome shotgun (WGS) entry which is preliminary data.</text>
</comment>
<accession>A0AAW7JNC7</accession>
<keyword evidence="2 6" id="KW-0812">Transmembrane</keyword>
<feature type="transmembrane region" description="Helical" evidence="6">
    <location>
        <begin position="193"/>
        <end position="213"/>
    </location>
</feature>
<feature type="transmembrane region" description="Helical" evidence="6">
    <location>
        <begin position="611"/>
        <end position="636"/>
    </location>
</feature>
<keyword evidence="3" id="KW-0201">Cytochrome c-type biogenesis</keyword>
<evidence type="ECO:0000313" key="9">
    <source>
        <dbReference type="EMBL" id="MDN0022798.1"/>
    </source>
</evidence>
<feature type="domain" description="ResB-like" evidence="8">
    <location>
        <begin position="66"/>
        <end position="179"/>
    </location>
</feature>
<name>A0AAW7JNC7_9BACT</name>
<evidence type="ECO:0000256" key="2">
    <source>
        <dbReference type="ARBA" id="ARBA00022692"/>
    </source>
</evidence>
<dbReference type="Pfam" id="PF01578">
    <property type="entry name" value="Cytochrom_C_asm"/>
    <property type="match status" value="1"/>
</dbReference>
<dbReference type="GO" id="GO:0017004">
    <property type="term" value="P:cytochrome complex assembly"/>
    <property type="evidence" value="ECO:0007669"/>
    <property type="project" value="UniProtKB-KW"/>
</dbReference>